<evidence type="ECO:0000256" key="2">
    <source>
        <dbReference type="SAM" id="SignalP"/>
    </source>
</evidence>
<keyword evidence="2" id="KW-0732">Signal</keyword>
<feature type="signal peptide" evidence="2">
    <location>
        <begin position="1"/>
        <end position="24"/>
    </location>
</feature>
<name>A0A086JQX1_TOXGO</name>
<proteinExistence type="predicted"/>
<dbReference type="Proteomes" id="UP000028837">
    <property type="component" value="Unassembled WGS sequence"/>
</dbReference>
<sequence length="368" mass="38920">MARRIFRGGCSVLFIGTVLQCVAAESGQPTAEVDFSTIIPKGGLEGDVEEVFSLGSSGTIRVTDETASAVYQPEISENSSGTLTDAYSAAYRYMNGACDFTKTIQFKDVFPRYTAKLWTREESESGERGRDAAGKVVMYTFKNPPAEYLSVGLSFCMRFKTVSAAGSDSQTTVSTPSIPSSSESADHTNSGEADGGDDDRDDAESIPSDEKPTPPTAPEVPGNPVTKPENGLDENQVSPPGQHSPVPPQVNPIVPQAPDSGTQPQEHQDVVSRPGGGTQNDNVPVHPSDPPTEDSGQQQPPSNKVEEQVANDLEEGRGASLRRLDGAAAVNEAYLTIVVHSAAWNSARGVGTVLGPLLIVATTLLHIY</sequence>
<feature type="region of interest" description="Disordered" evidence="1">
    <location>
        <begin position="165"/>
        <end position="305"/>
    </location>
</feature>
<dbReference type="VEuPathDB" id="ToxoDB:TGDOM2_278330"/>
<dbReference type="AlphaFoldDB" id="A0A086JQX1"/>
<evidence type="ECO:0000313" key="3">
    <source>
        <dbReference type="EMBL" id="KFG34539.1"/>
    </source>
</evidence>
<reference evidence="3 4" key="1">
    <citation type="submission" date="2014-02" db="EMBL/GenBank/DDBJ databases">
        <authorList>
            <person name="Sibley D."/>
            <person name="Venepally P."/>
            <person name="Karamycheva S."/>
            <person name="Hadjithomas M."/>
            <person name="Khan A."/>
            <person name="Brunk B."/>
            <person name="Roos D."/>
            <person name="Caler E."/>
            <person name="Lorenzi H."/>
        </authorList>
    </citation>
    <scope>NUCLEOTIDE SEQUENCE [LARGE SCALE GENOMIC DNA]</scope>
    <source>
        <strain evidence="3 4">GAB2-2007-GAL-DOM2</strain>
    </source>
</reference>
<accession>A0A086JQX1</accession>
<protein>
    <submittedName>
        <fullName evidence="3">Toxoplasma gondii family A protein</fullName>
    </submittedName>
</protein>
<comment type="caution">
    <text evidence="3">The sequence shown here is derived from an EMBL/GenBank/DDBJ whole genome shotgun (WGS) entry which is preliminary data.</text>
</comment>
<organism evidence="3 4">
    <name type="scientific">Toxoplasma gondii GAB2-2007-GAL-DOM2</name>
    <dbReference type="NCBI Taxonomy" id="1130820"/>
    <lineage>
        <taxon>Eukaryota</taxon>
        <taxon>Sar</taxon>
        <taxon>Alveolata</taxon>
        <taxon>Apicomplexa</taxon>
        <taxon>Conoidasida</taxon>
        <taxon>Coccidia</taxon>
        <taxon>Eucoccidiorida</taxon>
        <taxon>Eimeriorina</taxon>
        <taxon>Sarcocystidae</taxon>
        <taxon>Toxoplasma</taxon>
    </lineage>
</organism>
<feature type="compositionally biased region" description="Acidic residues" evidence="1">
    <location>
        <begin position="194"/>
        <end position="204"/>
    </location>
</feature>
<gene>
    <name evidence="3" type="ORF">TGDOM2_278330</name>
</gene>
<evidence type="ECO:0000256" key="1">
    <source>
        <dbReference type="SAM" id="MobiDB-lite"/>
    </source>
</evidence>
<feature type="chain" id="PRO_5001808430" evidence="2">
    <location>
        <begin position="25"/>
        <end position="368"/>
    </location>
</feature>
<feature type="compositionally biased region" description="Low complexity" evidence="1">
    <location>
        <begin position="169"/>
        <end position="183"/>
    </location>
</feature>
<evidence type="ECO:0000313" key="4">
    <source>
        <dbReference type="Proteomes" id="UP000028837"/>
    </source>
</evidence>
<dbReference type="EMBL" id="AHZU02001240">
    <property type="protein sequence ID" value="KFG34539.1"/>
    <property type="molecule type" value="Genomic_DNA"/>
</dbReference>